<dbReference type="PANTHER" id="PTHR22930:SF281">
    <property type="entry name" value="NUCLEASE"/>
    <property type="match status" value="1"/>
</dbReference>
<evidence type="ECO:0000313" key="11">
    <source>
        <dbReference type="Proteomes" id="UP000467841"/>
    </source>
</evidence>
<comment type="cofactor">
    <cofactor evidence="1">
        <name>a divalent metal cation</name>
        <dbReference type="ChEBI" id="CHEBI:60240"/>
    </cofactor>
</comment>
<dbReference type="InterPro" id="IPR058353">
    <property type="entry name" value="DUF8040"/>
</dbReference>
<keyword evidence="6" id="KW-0378">Hydrolase</keyword>
<dbReference type="GO" id="GO:0046872">
    <property type="term" value="F:metal ion binding"/>
    <property type="evidence" value="ECO:0007669"/>
    <property type="project" value="UniProtKB-KW"/>
</dbReference>
<organism evidence="10 11">
    <name type="scientific">Microthlaspi erraticum</name>
    <dbReference type="NCBI Taxonomy" id="1685480"/>
    <lineage>
        <taxon>Eukaryota</taxon>
        <taxon>Viridiplantae</taxon>
        <taxon>Streptophyta</taxon>
        <taxon>Embryophyta</taxon>
        <taxon>Tracheophyta</taxon>
        <taxon>Spermatophyta</taxon>
        <taxon>Magnoliopsida</taxon>
        <taxon>eudicotyledons</taxon>
        <taxon>Gunneridae</taxon>
        <taxon>Pentapetalae</taxon>
        <taxon>rosids</taxon>
        <taxon>malvids</taxon>
        <taxon>Brassicales</taxon>
        <taxon>Brassicaceae</taxon>
        <taxon>Coluteocarpeae</taxon>
        <taxon>Microthlaspi</taxon>
    </lineage>
</organism>
<protein>
    <submittedName>
        <fullName evidence="10">Uncharacterized protein</fullName>
    </submittedName>
</protein>
<keyword evidence="7" id="KW-0539">Nucleus</keyword>
<proteinExistence type="inferred from homology"/>
<reference evidence="10" key="1">
    <citation type="submission" date="2020-01" db="EMBL/GenBank/DDBJ databases">
        <authorList>
            <person name="Mishra B."/>
        </authorList>
    </citation>
    <scope>NUCLEOTIDE SEQUENCE [LARGE SCALE GENOMIC DNA]</scope>
</reference>
<accession>A0A6D2HUV7</accession>
<dbReference type="InterPro" id="IPR045249">
    <property type="entry name" value="HARBI1-like"/>
</dbReference>
<dbReference type="InterPro" id="IPR027806">
    <property type="entry name" value="HARBI1_dom"/>
</dbReference>
<feature type="domain" description="DDE Tnp4" evidence="8">
    <location>
        <begin position="164"/>
        <end position="258"/>
    </location>
</feature>
<evidence type="ECO:0000313" key="10">
    <source>
        <dbReference type="EMBL" id="CAA7017001.1"/>
    </source>
</evidence>
<dbReference type="GO" id="GO:0005634">
    <property type="term" value="C:nucleus"/>
    <property type="evidence" value="ECO:0007669"/>
    <property type="project" value="UniProtKB-SubCell"/>
</dbReference>
<sequence length="266" mass="30804">MLEDEETDEVLVKPTVQYYERYLCPEPMQPGGGFGWLNIQHHIERDDESCLHAVRMRREAFRMLCQSLENDYGLAATENISIEESVAMFLTTCGHNEVQRTVARNFGRNQETVNRKFHEVLTAMERLACDQMKTPTVQQRKEFPRKLRANKNYWPYFQGFIGAIDGTHVPVIAPEENRRAFWDRFGEASLNIMAICDIDLLFTYIWNGAPGSVHDSRVLAIAQQTSRTFPKPPPGKYYLVDSGYANKKGYLAPYRGNRRESVRYHL</sequence>
<dbReference type="AlphaFoldDB" id="A0A6D2HUV7"/>
<evidence type="ECO:0000256" key="7">
    <source>
        <dbReference type="ARBA" id="ARBA00023242"/>
    </source>
</evidence>
<dbReference type="GO" id="GO:0016787">
    <property type="term" value="F:hydrolase activity"/>
    <property type="evidence" value="ECO:0007669"/>
    <property type="project" value="UniProtKB-KW"/>
</dbReference>
<comment type="subcellular location">
    <subcellularLocation>
        <location evidence="2">Nucleus</location>
    </subcellularLocation>
</comment>
<dbReference type="GO" id="GO:0004518">
    <property type="term" value="F:nuclease activity"/>
    <property type="evidence" value="ECO:0007669"/>
    <property type="project" value="UniProtKB-KW"/>
</dbReference>
<evidence type="ECO:0000256" key="4">
    <source>
        <dbReference type="ARBA" id="ARBA00022722"/>
    </source>
</evidence>
<dbReference type="Proteomes" id="UP000467841">
    <property type="component" value="Unassembled WGS sequence"/>
</dbReference>
<gene>
    <name evidence="10" type="ORF">MERR_LOCUS4236</name>
</gene>
<evidence type="ECO:0000256" key="5">
    <source>
        <dbReference type="ARBA" id="ARBA00022723"/>
    </source>
</evidence>
<evidence type="ECO:0000256" key="1">
    <source>
        <dbReference type="ARBA" id="ARBA00001968"/>
    </source>
</evidence>
<evidence type="ECO:0000259" key="9">
    <source>
        <dbReference type="Pfam" id="PF26138"/>
    </source>
</evidence>
<comment type="similarity">
    <text evidence="3">Belongs to the HARBI1 family.</text>
</comment>
<feature type="domain" description="DUF8040" evidence="9">
    <location>
        <begin position="39"/>
        <end position="124"/>
    </location>
</feature>
<evidence type="ECO:0000256" key="2">
    <source>
        <dbReference type="ARBA" id="ARBA00004123"/>
    </source>
</evidence>
<keyword evidence="4" id="KW-0540">Nuclease</keyword>
<dbReference type="Pfam" id="PF26138">
    <property type="entry name" value="DUF8040"/>
    <property type="match status" value="1"/>
</dbReference>
<evidence type="ECO:0000256" key="3">
    <source>
        <dbReference type="ARBA" id="ARBA00006958"/>
    </source>
</evidence>
<keyword evidence="5" id="KW-0479">Metal-binding</keyword>
<name>A0A6D2HUV7_9BRAS</name>
<dbReference type="PANTHER" id="PTHR22930">
    <property type="match status" value="1"/>
</dbReference>
<dbReference type="OrthoDB" id="785423at2759"/>
<evidence type="ECO:0000256" key="6">
    <source>
        <dbReference type="ARBA" id="ARBA00022801"/>
    </source>
</evidence>
<dbReference type="Pfam" id="PF13359">
    <property type="entry name" value="DDE_Tnp_4"/>
    <property type="match status" value="1"/>
</dbReference>
<comment type="caution">
    <text evidence="10">The sequence shown here is derived from an EMBL/GenBank/DDBJ whole genome shotgun (WGS) entry which is preliminary data.</text>
</comment>
<keyword evidence="11" id="KW-1185">Reference proteome</keyword>
<evidence type="ECO:0000259" key="8">
    <source>
        <dbReference type="Pfam" id="PF13359"/>
    </source>
</evidence>
<dbReference type="EMBL" id="CACVBM020000277">
    <property type="protein sequence ID" value="CAA7017001.1"/>
    <property type="molecule type" value="Genomic_DNA"/>
</dbReference>